<dbReference type="Gene3D" id="2.60.40.1670">
    <property type="entry name" value="beta-sandwich domain of Sec23/24"/>
    <property type="match status" value="1"/>
</dbReference>
<gene>
    <name evidence="18" type="ORF">HKI87_03g20580</name>
</gene>
<evidence type="ECO:0000256" key="6">
    <source>
        <dbReference type="ARBA" id="ARBA00022490"/>
    </source>
</evidence>
<evidence type="ECO:0000256" key="3">
    <source>
        <dbReference type="ARBA" id="ARBA00004586"/>
    </source>
</evidence>
<dbReference type="EMBL" id="CP151503">
    <property type="protein sequence ID" value="WZN60524.1"/>
    <property type="molecule type" value="Genomic_DNA"/>
</dbReference>
<dbReference type="GO" id="GO:0000139">
    <property type="term" value="C:Golgi membrane"/>
    <property type="evidence" value="ECO:0007669"/>
    <property type="project" value="UniProtKB-SubCell"/>
</dbReference>
<dbReference type="InterPro" id="IPR007123">
    <property type="entry name" value="Gelsolin-like_dom"/>
</dbReference>
<dbReference type="SUPFAM" id="SSF82919">
    <property type="entry name" value="Zn-finger domain of Sec23/24"/>
    <property type="match status" value="1"/>
</dbReference>
<evidence type="ECO:0000259" key="16">
    <source>
        <dbReference type="Pfam" id="PF04815"/>
    </source>
</evidence>
<dbReference type="Pfam" id="PF00626">
    <property type="entry name" value="Gelsolin"/>
    <property type="match status" value="1"/>
</dbReference>
<dbReference type="GO" id="GO:0000149">
    <property type="term" value="F:SNARE binding"/>
    <property type="evidence" value="ECO:0007669"/>
    <property type="project" value="TreeGrafter"/>
</dbReference>
<feature type="domain" description="Sec23/Sec24 trunk" evidence="15">
    <location>
        <begin position="443"/>
        <end position="679"/>
    </location>
</feature>
<comment type="similarity">
    <text evidence="4">Belongs to the SEC23/SEC24 family. SEC24 subfamily.</text>
</comment>
<evidence type="ECO:0000259" key="15">
    <source>
        <dbReference type="Pfam" id="PF04811"/>
    </source>
</evidence>
<evidence type="ECO:0000256" key="5">
    <source>
        <dbReference type="ARBA" id="ARBA00022448"/>
    </source>
</evidence>
<dbReference type="InterPro" id="IPR050550">
    <property type="entry name" value="SEC23_SEC24_subfamily"/>
</dbReference>
<evidence type="ECO:0000256" key="8">
    <source>
        <dbReference type="ARBA" id="ARBA00022892"/>
    </source>
</evidence>
<dbReference type="GO" id="GO:0008270">
    <property type="term" value="F:zinc ion binding"/>
    <property type="evidence" value="ECO:0007669"/>
    <property type="project" value="InterPro"/>
</dbReference>
<keyword evidence="8" id="KW-0931">ER-Golgi transport</keyword>
<dbReference type="Pfam" id="PF04810">
    <property type="entry name" value="zf-Sec23_Sec24"/>
    <property type="match status" value="1"/>
</dbReference>
<dbReference type="PANTHER" id="PTHR13803">
    <property type="entry name" value="SEC24-RELATED PROTEIN"/>
    <property type="match status" value="1"/>
</dbReference>
<dbReference type="InterPro" id="IPR036174">
    <property type="entry name" value="Znf_Sec23_Sec24_sf"/>
</dbReference>
<feature type="compositionally biased region" description="Low complexity" evidence="12">
    <location>
        <begin position="91"/>
        <end position="103"/>
    </location>
</feature>
<dbReference type="GO" id="GO:0070971">
    <property type="term" value="C:endoplasmic reticulum exit site"/>
    <property type="evidence" value="ECO:0007669"/>
    <property type="project" value="TreeGrafter"/>
</dbReference>
<dbReference type="InterPro" id="IPR036180">
    <property type="entry name" value="Gelsolin-like_dom_sf"/>
</dbReference>
<evidence type="ECO:0000259" key="14">
    <source>
        <dbReference type="Pfam" id="PF04810"/>
    </source>
</evidence>
<dbReference type="InterPro" id="IPR006900">
    <property type="entry name" value="Sec23/24_helical_dom"/>
</dbReference>
<dbReference type="Pfam" id="PF04815">
    <property type="entry name" value="Sec23_helical"/>
    <property type="match status" value="1"/>
</dbReference>
<sequence>MAGRPPFQNQPGRPPVPGMQPGPPGAPVGNGMPPQPYGAGAPGGFMPPQAGQPGQMGGMRPPMQPQGGAQFGGPRPGMGGPPPPGPGMMGGQQPQRFAPPTAMGGAGGAGPNVNGGPGSVQPPIPTMGKRPGQGPVPGGPTPPMASAGRPGPPPPQQAGAPMMPSRPAAPQAGAGGFRPPAAGAPPPAMGMQRGPAPGQAPPAPQGYGQGPGAGFQQQVQQGGFAPPSSQPAPPAFGGAGGAFGGQMPRAGGTEAILGQFQSLTMSAGPVAPGQPADVGVDAASFPRPVGPDRESMLEPPQKYQTGPVATSLARKYSASSKFVRLATNAIPNSVELKKQWCLPSAAIIQPLADVDEPVPVVNFGVAGIIRCRQCRTYVNPFVQFVDGGRRWKCNVCGSFNEVPVEYFCTTDASGVRRDIADRPELNCGSVEYLAPEEYMVRPPMPPTFVFAFDVSYPAIASGLLATAIDSVRSCLDSLPGAERTQVGILTYDSNVHFYNMRADQSSPQMLVIPDATHPYLPQPEDLLVNLQECRHQIDAALDVISKAFGKTQDVEGSISGAIQATYLVMQHVGGKMVCFQSSVPVTGEGKLRPKEDLASYNTEREYKLRKAEDPFFKRFGGECNRIQMCIDIFCCPPKFTDVASLSVFSSATGGQFYFYPAFFARKDGMKLKAEVTRNLTRETGWEAVMRVRMGKGLKCTNFHGHFMIRSNDLMALPTVDADKSMHVDIGYEDQLVPHQTTYLQCALLYTTSLGERRIRVHTAAIPVVSDIGELFKACDSCATGTVLAKLAAEKIRTTTIKETVHILNKKVIDILKEYRQLYSTHLHPHNKLILPETMKMLPLLMLCMQKSALLKSPNEVTTDERSNTIYQLLSMPFDNVMKFFYPKMYPLHDLNQIVMEKDDTVKLPQTLPLTLNSIKDSGIYLLDNGMACYIWIGRGISPQWLVDVFGLQNPTPQDLMNLQVGAALDNPTSKKVIGAVNSIRKGNMYYQQCFVVRQGDPAEAMILPWLVEDKFQTSYSYTNFLGFIHKGILTR</sequence>
<dbReference type="InterPro" id="IPR006895">
    <property type="entry name" value="Znf_Sec23_Sec24"/>
</dbReference>
<evidence type="ECO:0000256" key="4">
    <source>
        <dbReference type="ARBA" id="ARBA00008334"/>
    </source>
</evidence>
<feature type="compositionally biased region" description="Low complexity" evidence="12">
    <location>
        <begin position="157"/>
        <end position="181"/>
    </location>
</feature>
<keyword evidence="6" id="KW-0963">Cytoplasm</keyword>
<dbReference type="Pfam" id="PF04811">
    <property type="entry name" value="Sec23_trunk"/>
    <property type="match status" value="1"/>
</dbReference>
<dbReference type="Proteomes" id="UP001472866">
    <property type="component" value="Chromosome 03"/>
</dbReference>
<dbReference type="Gene3D" id="3.40.50.410">
    <property type="entry name" value="von Willebrand factor, type A domain"/>
    <property type="match status" value="1"/>
</dbReference>
<dbReference type="InterPro" id="IPR036465">
    <property type="entry name" value="vWFA_dom_sf"/>
</dbReference>
<keyword evidence="10" id="KW-0333">Golgi apparatus</keyword>
<feature type="compositionally biased region" description="Gly residues" evidence="12">
    <location>
        <begin position="104"/>
        <end position="118"/>
    </location>
</feature>
<dbReference type="GO" id="GO:0030127">
    <property type="term" value="C:COPII vesicle coat"/>
    <property type="evidence" value="ECO:0007669"/>
    <property type="project" value="InterPro"/>
</dbReference>
<evidence type="ECO:0000256" key="2">
    <source>
        <dbReference type="ARBA" id="ARBA00004496"/>
    </source>
</evidence>
<evidence type="ECO:0000256" key="11">
    <source>
        <dbReference type="ARBA" id="ARBA00023136"/>
    </source>
</evidence>
<dbReference type="InterPro" id="IPR029006">
    <property type="entry name" value="ADF-H/Gelsolin-like_dom_sf"/>
</dbReference>
<keyword evidence="11" id="KW-0472">Membrane</keyword>
<dbReference type="InterPro" id="IPR012990">
    <property type="entry name" value="Beta-sandwich_Sec23_24"/>
</dbReference>
<evidence type="ECO:0000313" key="19">
    <source>
        <dbReference type="Proteomes" id="UP001472866"/>
    </source>
</evidence>
<organism evidence="18 19">
    <name type="scientific">Chloropicon roscoffensis</name>
    <dbReference type="NCBI Taxonomy" id="1461544"/>
    <lineage>
        <taxon>Eukaryota</taxon>
        <taxon>Viridiplantae</taxon>
        <taxon>Chlorophyta</taxon>
        <taxon>Chloropicophyceae</taxon>
        <taxon>Chloropicales</taxon>
        <taxon>Chloropicaceae</taxon>
        <taxon>Chloropicon</taxon>
    </lineage>
</organism>
<feature type="compositionally biased region" description="Pro residues" evidence="12">
    <location>
        <begin position="12"/>
        <end position="26"/>
    </location>
</feature>
<feature type="compositionally biased region" description="Low complexity" evidence="12">
    <location>
        <begin position="44"/>
        <end position="68"/>
    </location>
</feature>
<keyword evidence="19" id="KW-1185">Reference proteome</keyword>
<dbReference type="Pfam" id="PF08033">
    <property type="entry name" value="Sec23_BS"/>
    <property type="match status" value="1"/>
</dbReference>
<evidence type="ECO:0000256" key="7">
    <source>
        <dbReference type="ARBA" id="ARBA00022824"/>
    </source>
</evidence>
<dbReference type="SUPFAM" id="SSF82754">
    <property type="entry name" value="C-terminal, gelsolin-like domain of Sec23/24"/>
    <property type="match status" value="1"/>
</dbReference>
<dbReference type="GO" id="GO:0005789">
    <property type="term" value="C:endoplasmic reticulum membrane"/>
    <property type="evidence" value="ECO:0007669"/>
    <property type="project" value="UniProtKB-SubCell"/>
</dbReference>
<dbReference type="PANTHER" id="PTHR13803:SF39">
    <property type="entry name" value="SECRETORY 24AB, ISOFORM A"/>
    <property type="match status" value="1"/>
</dbReference>
<dbReference type="SUPFAM" id="SSF81811">
    <property type="entry name" value="Helical domain of Sec23/24"/>
    <property type="match status" value="1"/>
</dbReference>
<dbReference type="InterPro" id="IPR006896">
    <property type="entry name" value="Sec23/24_trunk_dom"/>
</dbReference>
<dbReference type="GO" id="GO:0090110">
    <property type="term" value="P:COPII-coated vesicle cargo loading"/>
    <property type="evidence" value="ECO:0007669"/>
    <property type="project" value="TreeGrafter"/>
</dbReference>
<keyword evidence="9" id="KW-0653">Protein transport</keyword>
<evidence type="ECO:0000313" key="18">
    <source>
        <dbReference type="EMBL" id="WZN60524.1"/>
    </source>
</evidence>
<accession>A0AAX4P2S9</accession>
<evidence type="ECO:0000259" key="17">
    <source>
        <dbReference type="Pfam" id="PF08033"/>
    </source>
</evidence>
<evidence type="ECO:0000256" key="12">
    <source>
        <dbReference type="SAM" id="MobiDB-lite"/>
    </source>
</evidence>
<name>A0AAX4P2S9_9CHLO</name>
<evidence type="ECO:0000256" key="9">
    <source>
        <dbReference type="ARBA" id="ARBA00022927"/>
    </source>
</evidence>
<dbReference type="SUPFAM" id="SSF53300">
    <property type="entry name" value="vWA-like"/>
    <property type="match status" value="1"/>
</dbReference>
<dbReference type="InterPro" id="IPR036175">
    <property type="entry name" value="Sec23/24_helical_dom_sf"/>
</dbReference>
<keyword evidence="7" id="KW-0256">Endoplasmic reticulum</keyword>
<feature type="domain" description="Sec23/Sec24 helical" evidence="16">
    <location>
        <begin position="780"/>
        <end position="881"/>
    </location>
</feature>
<proteinExistence type="inferred from homology"/>
<feature type="compositionally biased region" description="Low complexity" evidence="12">
    <location>
        <begin position="214"/>
        <end position="227"/>
    </location>
</feature>
<evidence type="ECO:0000256" key="10">
    <source>
        <dbReference type="ARBA" id="ARBA00023034"/>
    </source>
</evidence>
<dbReference type="SUPFAM" id="SSF81995">
    <property type="entry name" value="beta-sandwich domain of Sec23/24"/>
    <property type="match status" value="1"/>
</dbReference>
<dbReference type="Gene3D" id="2.30.30.380">
    <property type="entry name" value="Zn-finger domain of Sec23/24"/>
    <property type="match status" value="1"/>
</dbReference>
<feature type="compositionally biased region" description="Gly residues" evidence="12">
    <location>
        <begin position="69"/>
        <end position="78"/>
    </location>
</feature>
<dbReference type="GO" id="GO:0006886">
    <property type="term" value="P:intracellular protein transport"/>
    <property type="evidence" value="ECO:0007669"/>
    <property type="project" value="InterPro"/>
</dbReference>
<dbReference type="AlphaFoldDB" id="A0AAX4P2S9"/>
<comment type="subcellular location">
    <subcellularLocation>
        <location evidence="2">Cytoplasm</location>
    </subcellularLocation>
    <subcellularLocation>
        <location evidence="3">Endoplasmic reticulum membrane</location>
    </subcellularLocation>
    <subcellularLocation>
        <location evidence="1">Golgi apparatus membrane</location>
    </subcellularLocation>
</comment>
<feature type="domain" description="Gelsolin-like" evidence="13">
    <location>
        <begin position="905"/>
        <end position="961"/>
    </location>
</feature>
<keyword evidence="5" id="KW-0813">Transport</keyword>
<feature type="domain" description="Sec23/Sec24 beta-sandwich" evidence="17">
    <location>
        <begin position="684"/>
        <end position="768"/>
    </location>
</feature>
<evidence type="ECO:0000259" key="13">
    <source>
        <dbReference type="Pfam" id="PF00626"/>
    </source>
</evidence>
<protein>
    <submittedName>
        <fullName evidence="18">Sec24-like transport protein</fullName>
    </submittedName>
</protein>
<feature type="region of interest" description="Disordered" evidence="12">
    <location>
        <begin position="1"/>
        <end position="250"/>
    </location>
</feature>
<evidence type="ECO:0000256" key="1">
    <source>
        <dbReference type="ARBA" id="ARBA00004394"/>
    </source>
</evidence>
<feature type="domain" description="Zinc finger Sec23/Sec24-type" evidence="14">
    <location>
        <begin position="368"/>
        <end position="406"/>
    </location>
</feature>
<dbReference type="Gene3D" id="3.40.20.10">
    <property type="entry name" value="Severin"/>
    <property type="match status" value="1"/>
</dbReference>
<reference evidence="18 19" key="1">
    <citation type="submission" date="2024-03" db="EMBL/GenBank/DDBJ databases">
        <title>Complete genome sequence of the green alga Chloropicon roscoffensis RCC1871.</title>
        <authorList>
            <person name="Lemieux C."/>
            <person name="Pombert J.-F."/>
            <person name="Otis C."/>
            <person name="Turmel M."/>
        </authorList>
    </citation>
    <scope>NUCLEOTIDE SEQUENCE [LARGE SCALE GENOMIC DNA]</scope>
    <source>
        <strain evidence="18 19">RCC1871</strain>
    </source>
</reference>
<dbReference type="Gene3D" id="1.20.120.730">
    <property type="entry name" value="Sec23/Sec24 helical domain"/>
    <property type="match status" value="1"/>
</dbReference>